<dbReference type="AlphaFoldDB" id="A0A6C0EAP5"/>
<organism evidence="3">
    <name type="scientific">viral metagenome</name>
    <dbReference type="NCBI Taxonomy" id="1070528"/>
    <lineage>
        <taxon>unclassified sequences</taxon>
        <taxon>metagenomes</taxon>
        <taxon>organismal metagenomes</taxon>
    </lineage>
</organism>
<keyword evidence="2" id="KW-1133">Transmembrane helix</keyword>
<keyword evidence="1" id="KW-0175">Coiled coil</keyword>
<evidence type="ECO:0000256" key="1">
    <source>
        <dbReference type="SAM" id="Coils"/>
    </source>
</evidence>
<name>A0A6C0EAP5_9ZZZZ</name>
<protein>
    <submittedName>
        <fullName evidence="3">Uncharacterized protein</fullName>
    </submittedName>
</protein>
<reference evidence="3" key="1">
    <citation type="journal article" date="2020" name="Nature">
        <title>Giant virus diversity and host interactions through global metagenomics.</title>
        <authorList>
            <person name="Schulz F."/>
            <person name="Roux S."/>
            <person name="Paez-Espino D."/>
            <person name="Jungbluth S."/>
            <person name="Walsh D.A."/>
            <person name="Denef V.J."/>
            <person name="McMahon K.D."/>
            <person name="Konstantinidis K.T."/>
            <person name="Eloe-Fadrosh E.A."/>
            <person name="Kyrpides N.C."/>
            <person name="Woyke T."/>
        </authorList>
    </citation>
    <scope>NUCLEOTIDE SEQUENCE</scope>
    <source>
        <strain evidence="3">GVMAG-M-3300023179-27</strain>
    </source>
</reference>
<keyword evidence="2" id="KW-0472">Membrane</keyword>
<evidence type="ECO:0000313" key="3">
    <source>
        <dbReference type="EMBL" id="QHT26257.1"/>
    </source>
</evidence>
<accession>A0A6C0EAP5</accession>
<feature type="coiled-coil region" evidence="1">
    <location>
        <begin position="4"/>
        <end position="34"/>
    </location>
</feature>
<evidence type="ECO:0000256" key="2">
    <source>
        <dbReference type="SAM" id="Phobius"/>
    </source>
</evidence>
<keyword evidence="2" id="KW-0812">Transmembrane</keyword>
<dbReference type="EMBL" id="MN739782">
    <property type="protein sequence ID" value="QHT26257.1"/>
    <property type="molecule type" value="Genomic_DNA"/>
</dbReference>
<feature type="transmembrane region" description="Helical" evidence="2">
    <location>
        <begin position="43"/>
        <end position="60"/>
    </location>
</feature>
<sequence length="77" mass="8837">MYNLKMNNNEMEVLEDVIARLERIEKKQDDIIANNGINTTANILISLGAIALIGFVFHRMNMIGDLKVKRIYSLKLM</sequence>
<proteinExistence type="predicted"/>